<keyword evidence="5" id="KW-0238">DNA-binding</keyword>
<dbReference type="Proteomes" id="UP001389717">
    <property type="component" value="Unassembled WGS sequence"/>
</dbReference>
<dbReference type="PANTHER" id="PTHR11070">
    <property type="entry name" value="UVRD / RECB / PCRA DNA HELICASE FAMILY MEMBER"/>
    <property type="match status" value="1"/>
</dbReference>
<dbReference type="Pfam" id="PF00580">
    <property type="entry name" value="UvrD-helicase"/>
    <property type="match status" value="1"/>
</dbReference>
<dbReference type="SUPFAM" id="SSF52540">
    <property type="entry name" value="P-loop containing nucleoside triphosphate hydrolases"/>
    <property type="match status" value="1"/>
</dbReference>
<keyword evidence="4 6" id="KW-0067">ATP-binding</keyword>
<comment type="caution">
    <text evidence="8">The sequence shown here is derived from an EMBL/GenBank/DDBJ whole genome shotgun (WGS) entry which is preliminary data.</text>
</comment>
<keyword evidence="3 6" id="KW-0347">Helicase</keyword>
<dbReference type="InterPro" id="IPR013986">
    <property type="entry name" value="DExx_box_DNA_helicase_dom_sf"/>
</dbReference>
<dbReference type="PANTHER" id="PTHR11070:SF2">
    <property type="entry name" value="ATP-DEPENDENT DNA HELICASE SRS2"/>
    <property type="match status" value="1"/>
</dbReference>
<evidence type="ECO:0000313" key="9">
    <source>
        <dbReference type="Proteomes" id="UP001389717"/>
    </source>
</evidence>
<gene>
    <name evidence="8" type="ORF">AAEO50_02680</name>
</gene>
<dbReference type="PROSITE" id="PS51198">
    <property type="entry name" value="UVRD_HELICASE_ATP_BIND"/>
    <property type="match status" value="1"/>
</dbReference>
<evidence type="ECO:0000256" key="5">
    <source>
        <dbReference type="ARBA" id="ARBA00023125"/>
    </source>
</evidence>
<name>A0ABU9K505_9BACI</name>
<dbReference type="EMBL" id="JBBYAF010000003">
    <property type="protein sequence ID" value="MEL3971172.1"/>
    <property type="molecule type" value="Genomic_DNA"/>
</dbReference>
<dbReference type="GO" id="GO:0016787">
    <property type="term" value="F:hydrolase activity"/>
    <property type="evidence" value="ECO:0007669"/>
    <property type="project" value="UniProtKB-KW"/>
</dbReference>
<dbReference type="GO" id="GO:0004386">
    <property type="term" value="F:helicase activity"/>
    <property type="evidence" value="ECO:0007669"/>
    <property type="project" value="UniProtKB-KW"/>
</dbReference>
<organism evidence="8 9">
    <name type="scientific">Rossellomorea oryzaecorticis</name>
    <dbReference type="NCBI Taxonomy" id="1396505"/>
    <lineage>
        <taxon>Bacteria</taxon>
        <taxon>Bacillati</taxon>
        <taxon>Bacillota</taxon>
        <taxon>Bacilli</taxon>
        <taxon>Bacillales</taxon>
        <taxon>Bacillaceae</taxon>
        <taxon>Rossellomorea</taxon>
    </lineage>
</organism>
<keyword evidence="1 6" id="KW-0547">Nucleotide-binding</keyword>
<sequence length="595" mass="69128">MFEGLNPEQIEAVTTEKNTLVIACPGSGKTRVLTSKIAYELDRMKTKKKFIVALTFTNRAAEEIQKRLDEMGIPQDQLWAGTIHSFCYQWIIKPYSCYEPDLVNGFSIIDDTKKEKILSEMKLKRSLPVWGEISTSLNRMGEYINNDSYNNDLAKEFHHAILENKEIDFDLLLYYSYKLINNHQKIRQHLSNLISYIFVDEYQDTQDLQYGIIGKIIDGRNTCKLFLVGDPDQAIYGSLGGTPRSIEEIRDEIGQEEIEFKKISGNYRSTQRIVDFFTNFQSTDVEVQALGPHSWQRGLITLNKTIDKNDLFSEFAKIIRNNLDNGVKPNEICIIAPVWYFLTPLVKKLRSLLPDVPFEAPIATPLPRNRENFWWKLTRIFLTDISPETSLNRFRWIKQVIQEINIYTNNSLNVEQLDCRRYLKIVNRIKPHDDNAIKYLQTAFNEFFKALDIEFVDNPVLFDQWNSFFNGLEARYESDNFKDISKNIKYLKSTFKQSKGVVVNSCHGVKGEEFETVIAFGLLWGNIPNWSSIINQPYYVTKSASYNLLYVIGSRAITNLHLFAETGRTTKSRKPYKINEHLDSLLFDYDIEHSI</sequence>
<dbReference type="InterPro" id="IPR027417">
    <property type="entry name" value="P-loop_NTPase"/>
</dbReference>
<evidence type="ECO:0000256" key="3">
    <source>
        <dbReference type="ARBA" id="ARBA00022806"/>
    </source>
</evidence>
<dbReference type="InterPro" id="IPR014016">
    <property type="entry name" value="UvrD-like_ATP-bd"/>
</dbReference>
<evidence type="ECO:0000259" key="7">
    <source>
        <dbReference type="PROSITE" id="PS51198"/>
    </source>
</evidence>
<evidence type="ECO:0000256" key="4">
    <source>
        <dbReference type="ARBA" id="ARBA00022840"/>
    </source>
</evidence>
<accession>A0ABU9K505</accession>
<feature type="domain" description="UvrD-like helicase ATP-binding" evidence="7">
    <location>
        <begin position="2"/>
        <end position="270"/>
    </location>
</feature>
<evidence type="ECO:0000256" key="1">
    <source>
        <dbReference type="ARBA" id="ARBA00022741"/>
    </source>
</evidence>
<dbReference type="RefSeq" id="WP_341980128.1">
    <property type="nucleotide sequence ID" value="NZ_JBBYAF010000003.1"/>
</dbReference>
<protein>
    <submittedName>
        <fullName evidence="8">ATP-dependent helicase</fullName>
        <ecNumber evidence="8">3.6.4.-</ecNumber>
    </submittedName>
</protein>
<dbReference type="CDD" id="cd17932">
    <property type="entry name" value="DEXQc_UvrD"/>
    <property type="match status" value="1"/>
</dbReference>
<reference evidence="8 9" key="1">
    <citation type="submission" date="2024-04" db="EMBL/GenBank/DDBJ databases">
        <title>Bacillus oryzaecorticis sp. nov., a moderately halophilic bacterium isolated from rice husks.</title>
        <authorList>
            <person name="Zhu H.-S."/>
        </authorList>
    </citation>
    <scope>NUCLEOTIDE SEQUENCE [LARGE SCALE GENOMIC DNA]</scope>
    <source>
        <strain evidence="8 9">ZC255</strain>
    </source>
</reference>
<evidence type="ECO:0000313" key="8">
    <source>
        <dbReference type="EMBL" id="MEL3971172.1"/>
    </source>
</evidence>
<dbReference type="InterPro" id="IPR000212">
    <property type="entry name" value="DNA_helicase_UvrD/REP"/>
</dbReference>
<dbReference type="Gene3D" id="3.40.50.300">
    <property type="entry name" value="P-loop containing nucleotide triphosphate hydrolases"/>
    <property type="match status" value="2"/>
</dbReference>
<feature type="binding site" evidence="6">
    <location>
        <begin position="23"/>
        <end position="30"/>
    </location>
    <ligand>
        <name>ATP</name>
        <dbReference type="ChEBI" id="CHEBI:30616"/>
    </ligand>
</feature>
<proteinExistence type="predicted"/>
<dbReference type="EC" id="3.6.4.-" evidence="8"/>
<keyword evidence="9" id="KW-1185">Reference proteome</keyword>
<keyword evidence="2 6" id="KW-0378">Hydrolase</keyword>
<dbReference type="Gene3D" id="1.10.10.160">
    <property type="match status" value="1"/>
</dbReference>
<evidence type="ECO:0000256" key="6">
    <source>
        <dbReference type="PROSITE-ProRule" id="PRU00560"/>
    </source>
</evidence>
<evidence type="ECO:0000256" key="2">
    <source>
        <dbReference type="ARBA" id="ARBA00022801"/>
    </source>
</evidence>